<reference evidence="1 2" key="1">
    <citation type="submission" date="2015-09" db="EMBL/GenBank/DDBJ databases">
        <title>Trachymyrmex zeteki WGS genome.</title>
        <authorList>
            <person name="Nygaard S."/>
            <person name="Hu H."/>
            <person name="Boomsma J."/>
            <person name="Zhang G."/>
        </authorList>
    </citation>
    <scope>NUCLEOTIDE SEQUENCE [LARGE SCALE GENOMIC DNA]</scope>
    <source>
        <strain evidence="1">Tzet28-1</strain>
        <tissue evidence="1">Whole body</tissue>
    </source>
</reference>
<sequence length="74" mass="8360">RIINFYSVFLTLVERVKCKSCGGNVEFEESSKRELGFKITIKCPSCAPKLILVRISICLGAYAENNNENFNNLI</sequence>
<gene>
    <name evidence="1" type="ORF">ALC60_12399</name>
</gene>
<feature type="non-terminal residue" evidence="1">
    <location>
        <position position="1"/>
    </location>
</feature>
<protein>
    <submittedName>
        <fullName evidence="1">Uncharacterized protein</fullName>
    </submittedName>
</protein>
<evidence type="ECO:0000313" key="2">
    <source>
        <dbReference type="Proteomes" id="UP000075809"/>
    </source>
</evidence>
<dbReference type="EMBL" id="KQ982981">
    <property type="protein sequence ID" value="KYQ48553.1"/>
    <property type="molecule type" value="Genomic_DNA"/>
</dbReference>
<name>A0A151WKZ0_9HYME</name>
<dbReference type="Proteomes" id="UP000075809">
    <property type="component" value="Unassembled WGS sequence"/>
</dbReference>
<keyword evidence="2" id="KW-1185">Reference proteome</keyword>
<dbReference type="AlphaFoldDB" id="A0A151WKZ0"/>
<organism evidence="1 2">
    <name type="scientific">Mycetomoellerius zeteki</name>
    <dbReference type="NCBI Taxonomy" id="64791"/>
    <lineage>
        <taxon>Eukaryota</taxon>
        <taxon>Metazoa</taxon>
        <taxon>Ecdysozoa</taxon>
        <taxon>Arthropoda</taxon>
        <taxon>Hexapoda</taxon>
        <taxon>Insecta</taxon>
        <taxon>Pterygota</taxon>
        <taxon>Neoptera</taxon>
        <taxon>Endopterygota</taxon>
        <taxon>Hymenoptera</taxon>
        <taxon>Apocrita</taxon>
        <taxon>Aculeata</taxon>
        <taxon>Formicoidea</taxon>
        <taxon>Formicidae</taxon>
        <taxon>Myrmicinae</taxon>
        <taxon>Mycetomoellerius</taxon>
    </lineage>
</organism>
<accession>A0A151WKZ0</accession>
<proteinExistence type="predicted"/>
<evidence type="ECO:0000313" key="1">
    <source>
        <dbReference type="EMBL" id="KYQ48553.1"/>
    </source>
</evidence>